<organism evidence="4 5">
    <name type="scientific">Papiliotrema laurentii</name>
    <name type="common">Cryptococcus laurentii</name>
    <dbReference type="NCBI Taxonomy" id="5418"/>
    <lineage>
        <taxon>Eukaryota</taxon>
        <taxon>Fungi</taxon>
        <taxon>Dikarya</taxon>
        <taxon>Basidiomycota</taxon>
        <taxon>Agaricomycotina</taxon>
        <taxon>Tremellomycetes</taxon>
        <taxon>Tremellales</taxon>
        <taxon>Rhynchogastremaceae</taxon>
        <taxon>Papiliotrema</taxon>
    </lineage>
</organism>
<dbReference type="EMBL" id="JAODAN010000003">
    <property type="protein sequence ID" value="KAK1925829.1"/>
    <property type="molecule type" value="Genomic_DNA"/>
</dbReference>
<keyword evidence="5" id="KW-1185">Reference proteome</keyword>
<dbReference type="AlphaFoldDB" id="A0AAD9FT61"/>
<protein>
    <submittedName>
        <fullName evidence="4">Uncharacterized protein</fullName>
    </submittedName>
</protein>
<evidence type="ECO:0000256" key="3">
    <source>
        <dbReference type="SAM" id="MobiDB-lite"/>
    </source>
</evidence>
<evidence type="ECO:0000313" key="5">
    <source>
        <dbReference type="Proteomes" id="UP001182556"/>
    </source>
</evidence>
<evidence type="ECO:0000313" key="4">
    <source>
        <dbReference type="EMBL" id="KAK1925829.1"/>
    </source>
</evidence>
<reference evidence="4" key="1">
    <citation type="submission" date="2023-02" db="EMBL/GenBank/DDBJ databases">
        <title>Identification and recombinant expression of a fungal hydrolase from Papiliotrema laurentii that hydrolyzes apple cutin and clears colloidal polyester polyurethane.</title>
        <authorList>
            <consortium name="DOE Joint Genome Institute"/>
            <person name="Roman V.A."/>
            <person name="Bojanowski C."/>
            <person name="Crable B.R."/>
            <person name="Wagner D.N."/>
            <person name="Hung C.S."/>
            <person name="Nadeau L.J."/>
            <person name="Schratz L."/>
            <person name="Haridas S."/>
            <person name="Pangilinan J."/>
            <person name="Lipzen A."/>
            <person name="Na H."/>
            <person name="Yan M."/>
            <person name="Ng V."/>
            <person name="Grigoriev I.V."/>
            <person name="Spatafora J.W."/>
            <person name="Barlow D."/>
            <person name="Biffinger J."/>
            <person name="Kelley-Loughnane N."/>
            <person name="Varaljay V.A."/>
            <person name="Crookes-Goodson W.J."/>
        </authorList>
    </citation>
    <scope>NUCLEOTIDE SEQUENCE</scope>
    <source>
        <strain evidence="4">5307AH</strain>
    </source>
</reference>
<name>A0AAD9FT61_PAPLA</name>
<comment type="caution">
    <text evidence="4">The sequence shown here is derived from an EMBL/GenBank/DDBJ whole genome shotgun (WGS) entry which is preliminary data.</text>
</comment>
<proteinExistence type="inferred from homology"/>
<dbReference type="Pfam" id="PF05254">
    <property type="entry name" value="UPF0203"/>
    <property type="match status" value="1"/>
</dbReference>
<dbReference type="Proteomes" id="UP001182556">
    <property type="component" value="Unassembled WGS sequence"/>
</dbReference>
<gene>
    <name evidence="4" type="ORF">DB88DRAFT_485279</name>
</gene>
<accession>A0AAD9FT61</accession>
<sequence length="75" mass="8553">MPPIDKRGKTRAQIKAEEYERNCGAVWRQYKSCLTKAIEENPSLSTLLEQAREDHPLPRLDGLQGTAWDPSTKVE</sequence>
<feature type="region of interest" description="Disordered" evidence="3">
    <location>
        <begin position="47"/>
        <end position="75"/>
    </location>
</feature>
<evidence type="ECO:0000256" key="1">
    <source>
        <dbReference type="ARBA" id="ARBA00006196"/>
    </source>
</evidence>
<keyword evidence="2" id="KW-1015">Disulfide bond</keyword>
<dbReference type="InterPro" id="IPR007918">
    <property type="entry name" value="MDM35_apoptosis"/>
</dbReference>
<evidence type="ECO:0000256" key="2">
    <source>
        <dbReference type="ARBA" id="ARBA00023157"/>
    </source>
</evidence>
<comment type="similarity">
    <text evidence="1">Belongs to the TRIAP1/MDM35 family.</text>
</comment>